<evidence type="ECO:0008006" key="3">
    <source>
        <dbReference type="Google" id="ProtNLM"/>
    </source>
</evidence>
<name>A0A1B1TE35_9ARCH</name>
<evidence type="ECO:0000256" key="1">
    <source>
        <dbReference type="SAM" id="Phobius"/>
    </source>
</evidence>
<dbReference type="EMBL" id="KP211893">
    <property type="protein sequence ID" value="ANV80546.1"/>
    <property type="molecule type" value="Genomic_DNA"/>
</dbReference>
<proteinExistence type="predicted"/>
<organism evidence="2">
    <name type="scientific">uncultured Poseidoniia archaeon</name>
    <dbReference type="NCBI Taxonomy" id="1697135"/>
    <lineage>
        <taxon>Archaea</taxon>
        <taxon>Methanobacteriati</taxon>
        <taxon>Thermoplasmatota</taxon>
        <taxon>Candidatus Poseidoniia</taxon>
        <taxon>environmental samples</taxon>
    </lineage>
</organism>
<keyword evidence="1" id="KW-1133">Transmembrane helix</keyword>
<evidence type="ECO:0000313" key="2">
    <source>
        <dbReference type="EMBL" id="ANV80546.1"/>
    </source>
</evidence>
<keyword evidence="1" id="KW-0812">Transmembrane</keyword>
<dbReference type="Pfam" id="PF12679">
    <property type="entry name" value="ABC2_membrane_2"/>
    <property type="match status" value="1"/>
</dbReference>
<feature type="transmembrane region" description="Helical" evidence="1">
    <location>
        <begin position="325"/>
        <end position="344"/>
    </location>
</feature>
<reference evidence="2" key="1">
    <citation type="submission" date="2014-11" db="EMBL/GenBank/DDBJ databases">
        <authorList>
            <person name="Zhu J."/>
            <person name="Qi W."/>
            <person name="Song R."/>
        </authorList>
    </citation>
    <scope>NUCLEOTIDE SEQUENCE</scope>
</reference>
<accession>A0A1B1TE35</accession>
<feature type="transmembrane region" description="Helical" evidence="1">
    <location>
        <begin position="152"/>
        <end position="173"/>
    </location>
</feature>
<feature type="transmembrane region" description="Helical" evidence="1">
    <location>
        <begin position="239"/>
        <end position="260"/>
    </location>
</feature>
<keyword evidence="1" id="KW-0472">Membrane</keyword>
<protein>
    <recommendedName>
        <fullName evidence="3">ABC transporter permease subunit</fullName>
    </recommendedName>
</protein>
<feature type="transmembrane region" description="Helical" evidence="1">
    <location>
        <begin position="194"/>
        <end position="219"/>
    </location>
</feature>
<feature type="transmembrane region" description="Helical" evidence="1">
    <location>
        <begin position="272"/>
        <end position="292"/>
    </location>
</feature>
<dbReference type="GO" id="GO:0005886">
    <property type="term" value="C:plasma membrane"/>
    <property type="evidence" value="ECO:0007669"/>
    <property type="project" value="UniProtKB-SubCell"/>
</dbReference>
<feature type="transmembrane region" description="Helical" evidence="1">
    <location>
        <begin position="107"/>
        <end position="132"/>
    </location>
</feature>
<reference evidence="2" key="2">
    <citation type="journal article" date="2015" name="ISME J.">
        <title>A new class of marine Euryarchaeota group II from the Mediterranean deep chlorophyll maximum.</title>
        <authorList>
            <person name="Martin-Cuadrado A.B."/>
            <person name="Garcia-Heredia I."/>
            <person name="Molto A.G."/>
            <person name="Lopez-Ubeda R."/>
            <person name="Kimes N."/>
            <person name="Lopez-Garcia P."/>
            <person name="Moreira D."/>
            <person name="Rodriguez-Valera F."/>
        </authorList>
    </citation>
    <scope>NUCLEOTIDE SEQUENCE</scope>
</reference>
<sequence length="355" mass="39285">MDGEDEIQAPAPIPIELGDQEISYDAEAPVKGKGRMDAAWGSSQGDEVNTAQVAPSKDTTGFIFEQVYQPWNGTLNPRWMRNWAILRHHVAGIFRKGHRPWSIPTRLFLVVVFIASLADVGLTLLSALIGSAELHSMWGVNRDNLYGHVLGFFPRNVLYFPIVAALLVGGVISEDRLHGTSALYFSRPINRFDYVMMKYISVALIQAMIVLLTLCLYYFSEIISMGRGWAWIIDTFPLFLSAFVGGTLLIITYTSIGLGLSSVSKGKFFPGIGLIAIVLGSKTLAIIVSQLFDREILYLLSPYDCLAHVGQAIIGTEPTYNQYSWTWSLASLVAMNALSLYVLSSRVSSMEVTRE</sequence>
<dbReference type="AlphaFoldDB" id="A0A1B1TE35"/>
<dbReference type="GO" id="GO:0140359">
    <property type="term" value="F:ABC-type transporter activity"/>
    <property type="evidence" value="ECO:0007669"/>
    <property type="project" value="InterPro"/>
</dbReference>